<evidence type="ECO:0000256" key="1">
    <source>
        <dbReference type="SAM" id="MobiDB-lite"/>
    </source>
</evidence>
<feature type="region of interest" description="Disordered" evidence="1">
    <location>
        <begin position="248"/>
        <end position="292"/>
    </location>
</feature>
<keyword evidence="2" id="KW-0812">Transmembrane</keyword>
<name>A0A1Q9D8U5_SYMMI</name>
<feature type="region of interest" description="Disordered" evidence="1">
    <location>
        <begin position="722"/>
        <end position="741"/>
    </location>
</feature>
<organism evidence="3 4">
    <name type="scientific">Symbiodinium microadriaticum</name>
    <name type="common">Dinoflagellate</name>
    <name type="synonym">Zooxanthella microadriatica</name>
    <dbReference type="NCBI Taxonomy" id="2951"/>
    <lineage>
        <taxon>Eukaryota</taxon>
        <taxon>Sar</taxon>
        <taxon>Alveolata</taxon>
        <taxon>Dinophyceae</taxon>
        <taxon>Suessiales</taxon>
        <taxon>Symbiodiniaceae</taxon>
        <taxon>Symbiodinium</taxon>
    </lineage>
</organism>
<accession>A0A1Q9D8U5</accession>
<feature type="transmembrane region" description="Helical" evidence="2">
    <location>
        <begin position="83"/>
        <end position="101"/>
    </location>
</feature>
<feature type="compositionally biased region" description="Gly residues" evidence="1">
    <location>
        <begin position="278"/>
        <end position="288"/>
    </location>
</feature>
<evidence type="ECO:0000313" key="3">
    <source>
        <dbReference type="EMBL" id="OLP91614.1"/>
    </source>
</evidence>
<evidence type="ECO:0000313" key="4">
    <source>
        <dbReference type="Proteomes" id="UP000186817"/>
    </source>
</evidence>
<protein>
    <submittedName>
        <fullName evidence="3">Uncharacterized protein</fullName>
    </submittedName>
</protein>
<dbReference type="Proteomes" id="UP000186817">
    <property type="component" value="Unassembled WGS sequence"/>
</dbReference>
<feature type="region of interest" description="Disordered" evidence="1">
    <location>
        <begin position="432"/>
        <end position="547"/>
    </location>
</feature>
<evidence type="ECO:0000256" key="2">
    <source>
        <dbReference type="SAM" id="Phobius"/>
    </source>
</evidence>
<sequence>MSQDESIPHPPVWRLTSAAAESGGKTQKARRPFAIHLPAKCLNISTALPTCDTHSLPSEPYQRPESFISWIWSWIHLIRRRPLFFFLLQELDLVVLVGPFWRLLGRPLFFRVLLVWTLSLFADSGLFLVGRLFAVVGPLFASGLVGNLSKPPFAALCRRARRQSRMPPFASGSPLQRAAPALVSTWLQEGHLRAHRMAPVCPMKAHEITILICETEDTDDRQRLVLASLAFAGVFLIWIGAEEPRHYHETKSSANQGTTFSPAGHQSRLASQGQEGPSKGGKTSGGKAKGAKENGQDLWASAAFQAHDLTAEQIAQRRTNATSKLTKRITGNVRAKEDLTRELSLWFARIGQHLLGLLGRIRAIGTKIDEDLIQAIQEMQSYLATQPSAATADQLATASQKLGSVWSSAQEEEIIRMAAMLRAFGATHSNMVTSSGSGLSLGGAAENPNQSVDQGSEVSFGDLQPTFLQPLPVPQQPPLETASPPAVAAGQRWKRRGTTGAARPSKSPRRDVTLPPAPWPTMSTGRTPEGQHRVPQTQIGSDQEELIPDVPTGTPTSSWFGHWLQLASFAIQNGNDVVGDLAHDVEQELALPLPAADTDPEQARLLGQQTWEALQLVVRDQAEHLMLSMCLALHRTLQAIRSAPSVLPEVRQGVLLAAHFTSGGLLDPYSFAPATPQEWLFPSALVERGGPYRGYLAASASLAPEVQGILLQPCPYVPAQVNDSPLEEAEEQQGDFAPASG</sequence>
<gene>
    <name evidence="3" type="ORF">AK812_SmicGene26672</name>
</gene>
<keyword evidence="4" id="KW-1185">Reference proteome</keyword>
<keyword evidence="2" id="KW-0472">Membrane</keyword>
<reference evidence="3 4" key="1">
    <citation type="submission" date="2016-02" db="EMBL/GenBank/DDBJ databases">
        <title>Genome analysis of coral dinoflagellate symbionts highlights evolutionary adaptations to a symbiotic lifestyle.</title>
        <authorList>
            <person name="Aranda M."/>
            <person name="Li Y."/>
            <person name="Liew Y.J."/>
            <person name="Baumgarten S."/>
            <person name="Simakov O."/>
            <person name="Wilson M."/>
            <person name="Piel J."/>
            <person name="Ashoor H."/>
            <person name="Bougouffa S."/>
            <person name="Bajic V.B."/>
            <person name="Ryu T."/>
            <person name="Ravasi T."/>
            <person name="Bayer T."/>
            <person name="Micklem G."/>
            <person name="Kim H."/>
            <person name="Bhak J."/>
            <person name="Lajeunesse T.C."/>
            <person name="Voolstra C.R."/>
        </authorList>
    </citation>
    <scope>NUCLEOTIDE SEQUENCE [LARGE SCALE GENOMIC DNA]</scope>
    <source>
        <strain evidence="3 4">CCMP2467</strain>
    </source>
</reference>
<feature type="transmembrane region" description="Helical" evidence="2">
    <location>
        <begin position="113"/>
        <end position="141"/>
    </location>
</feature>
<feature type="compositionally biased region" description="Polar residues" evidence="1">
    <location>
        <begin position="447"/>
        <end position="457"/>
    </location>
</feature>
<dbReference type="AlphaFoldDB" id="A0A1Q9D8U5"/>
<proteinExistence type="predicted"/>
<dbReference type="EMBL" id="LSRX01000657">
    <property type="protein sequence ID" value="OLP91614.1"/>
    <property type="molecule type" value="Genomic_DNA"/>
</dbReference>
<comment type="caution">
    <text evidence="3">The sequence shown here is derived from an EMBL/GenBank/DDBJ whole genome shotgun (WGS) entry which is preliminary data.</text>
</comment>
<keyword evidence="2" id="KW-1133">Transmembrane helix</keyword>
<dbReference type="OrthoDB" id="420810at2759"/>
<feature type="compositionally biased region" description="Polar residues" evidence="1">
    <location>
        <begin position="252"/>
        <end position="261"/>
    </location>
</feature>
<feature type="transmembrane region" description="Helical" evidence="2">
    <location>
        <begin position="224"/>
        <end position="241"/>
    </location>
</feature>